<keyword evidence="2" id="KW-0732">Signal</keyword>
<evidence type="ECO:0000313" key="7">
    <source>
        <dbReference type="Proteomes" id="UP000274756"/>
    </source>
</evidence>
<dbReference type="GO" id="GO:0005783">
    <property type="term" value="C:endoplasmic reticulum"/>
    <property type="evidence" value="ECO:0007669"/>
    <property type="project" value="TreeGrafter"/>
</dbReference>
<dbReference type="EMBL" id="UYYG01001231">
    <property type="protein sequence ID" value="VDN60667.1"/>
    <property type="molecule type" value="Genomic_DNA"/>
</dbReference>
<proteinExistence type="inferred from homology"/>
<dbReference type="InterPro" id="IPR011990">
    <property type="entry name" value="TPR-like_helical_dom_sf"/>
</dbReference>
<evidence type="ECO:0000256" key="2">
    <source>
        <dbReference type="ARBA" id="ARBA00022729"/>
    </source>
</evidence>
<evidence type="ECO:0000256" key="1">
    <source>
        <dbReference type="ARBA" id="ARBA00006487"/>
    </source>
</evidence>
<evidence type="ECO:0000259" key="4">
    <source>
        <dbReference type="Pfam" id="PF23557"/>
    </source>
</evidence>
<dbReference type="Proteomes" id="UP000038040">
    <property type="component" value="Unplaced"/>
</dbReference>
<dbReference type="AlphaFoldDB" id="A0A0N4UN88"/>
<reference evidence="5 7" key="2">
    <citation type="submission" date="2018-11" db="EMBL/GenBank/DDBJ databases">
        <authorList>
            <consortium name="Pathogen Informatics"/>
        </authorList>
    </citation>
    <scope>NUCLEOTIDE SEQUENCE [LARGE SCALE GENOMIC DNA]</scope>
</reference>
<evidence type="ECO:0000256" key="3">
    <source>
        <dbReference type="ARBA" id="ARBA00023180"/>
    </source>
</evidence>
<evidence type="ECO:0000313" key="6">
    <source>
        <dbReference type="Proteomes" id="UP000038040"/>
    </source>
</evidence>
<keyword evidence="3" id="KW-0325">Glycoprotein</keyword>
<dbReference type="Proteomes" id="UP000274756">
    <property type="component" value="Unassembled WGS sequence"/>
</dbReference>
<dbReference type="STRING" id="318479.A0A0N4UN88"/>
<keyword evidence="7" id="KW-1185">Reference proteome</keyword>
<feature type="domain" description="Leprecan-like alpha-helical" evidence="4">
    <location>
        <begin position="2"/>
        <end position="294"/>
    </location>
</feature>
<dbReference type="Pfam" id="PF23557">
    <property type="entry name" value="TPR_leprecan"/>
    <property type="match status" value="1"/>
</dbReference>
<sequence>MENWSECIAFLLRALDDFNYFIEENIWCRTKCLMKLASQQTSSNTDELSREIKETIQMYTAAQHSLCLLRCKKERFTSRRPSLKNRAVLDEFQNRKPYHYLQFCYWKIGDLASAVRSAYTYLTANPTDQQTIENLSFYMQQNGFNHNMLIDSLQMKLERNYMGGVLAYNDEDWPQCVHYFENSLDEFFVEEKRCRLMCEDMMTWELIDSPNPEYIVVATSAYISMLRCKHNCTEKLSKVNGRFIPNFLSSIFDYLQFCYYKMNRGRNACESVANSLLLQPNNPIMRRNRVFYSKNYGNNELFKPSKIILEYQKRLTVQRIYLDFIERKFNYSEEGEYPNEEADDYTAINLQNLLFIDTFDYSAIEKQLLSDQECDFLFICYIFNSSKSQRKLQQLFINEIRERIKQTYLTEVAFDALSCSSHRNTNCKQKKFLISIDKSYCGAFLKELQSNRCTISFCFNA</sequence>
<protein>
    <recommendedName>
        <fullName evidence="4">Leprecan-like alpha-helical domain-containing protein</fullName>
    </recommendedName>
</protein>
<dbReference type="InterPro" id="IPR056585">
    <property type="entry name" value="Leprecan_dom"/>
</dbReference>
<dbReference type="PANTHER" id="PTHR13986">
    <property type="entry name" value="PROTEIN LYSINE HYDROXYLATION COMPLEX COMPONENT"/>
    <property type="match status" value="1"/>
</dbReference>
<dbReference type="Gene3D" id="1.25.40.10">
    <property type="entry name" value="Tetratricopeptide repeat domain"/>
    <property type="match status" value="1"/>
</dbReference>
<evidence type="ECO:0000313" key="8">
    <source>
        <dbReference type="WBParaSite" id="DME_0000935701-mRNA-1"/>
    </source>
</evidence>
<accession>A0A0N4UN88</accession>
<evidence type="ECO:0000313" key="5">
    <source>
        <dbReference type="EMBL" id="VDN60667.1"/>
    </source>
</evidence>
<dbReference type="OrthoDB" id="8517835at2759"/>
<organism evidence="6 8">
    <name type="scientific">Dracunculus medinensis</name>
    <name type="common">Guinea worm</name>
    <dbReference type="NCBI Taxonomy" id="318479"/>
    <lineage>
        <taxon>Eukaryota</taxon>
        <taxon>Metazoa</taxon>
        <taxon>Ecdysozoa</taxon>
        <taxon>Nematoda</taxon>
        <taxon>Chromadorea</taxon>
        <taxon>Rhabditida</taxon>
        <taxon>Spirurina</taxon>
        <taxon>Dracunculoidea</taxon>
        <taxon>Dracunculidae</taxon>
        <taxon>Dracunculus</taxon>
    </lineage>
</organism>
<gene>
    <name evidence="5" type="ORF">DME_LOCUS10640</name>
</gene>
<dbReference type="WBParaSite" id="DME_0000935701-mRNA-1">
    <property type="protein sequence ID" value="DME_0000935701-mRNA-1"/>
    <property type="gene ID" value="DME_0000935701"/>
</dbReference>
<name>A0A0N4UN88_DRAME</name>
<dbReference type="PANTHER" id="PTHR13986:SF8">
    <property type="entry name" value="PROLYL 3-HYDROXYLASE 1-LIKE PROTEIN"/>
    <property type="match status" value="1"/>
</dbReference>
<dbReference type="GO" id="GO:0005518">
    <property type="term" value="F:collagen binding"/>
    <property type="evidence" value="ECO:0007669"/>
    <property type="project" value="TreeGrafter"/>
</dbReference>
<dbReference type="InterPro" id="IPR052284">
    <property type="entry name" value="Collagen_mod_leprecan"/>
</dbReference>
<dbReference type="GO" id="GO:0030199">
    <property type="term" value="P:collagen fibril organization"/>
    <property type="evidence" value="ECO:0007669"/>
    <property type="project" value="TreeGrafter"/>
</dbReference>
<reference evidence="8" key="1">
    <citation type="submission" date="2017-02" db="UniProtKB">
        <authorList>
            <consortium name="WormBaseParasite"/>
        </authorList>
    </citation>
    <scope>IDENTIFICATION</scope>
</reference>
<comment type="similarity">
    <text evidence="1">Belongs to the leprecan family.</text>
</comment>